<dbReference type="PANTHER" id="PTHR10642">
    <property type="entry name" value="RIBONUCLEASE H1"/>
    <property type="match status" value="1"/>
</dbReference>
<feature type="domain" description="RNase H type-1" evidence="8">
    <location>
        <begin position="216"/>
        <end position="344"/>
    </location>
</feature>
<evidence type="ECO:0000256" key="6">
    <source>
        <dbReference type="ARBA" id="ARBA00022759"/>
    </source>
</evidence>
<dbReference type="RefSeq" id="XP_062715525.1">
    <property type="nucleotide sequence ID" value="XM_062859541.1"/>
</dbReference>
<reference evidence="10" key="1">
    <citation type="journal article" date="2015" name="Proc. Natl. Acad. Sci. U.S.A.">
        <title>Genome sequence of the Asian Tiger mosquito, Aedes albopictus, reveals insights into its biology, genetics, and evolution.</title>
        <authorList>
            <person name="Chen X.G."/>
            <person name="Jiang X."/>
            <person name="Gu J."/>
            <person name="Xu M."/>
            <person name="Wu Y."/>
            <person name="Deng Y."/>
            <person name="Zhang C."/>
            <person name="Bonizzoni M."/>
            <person name="Dermauw W."/>
            <person name="Vontas J."/>
            <person name="Armbruster P."/>
            <person name="Huang X."/>
            <person name="Yang Y."/>
            <person name="Zhang H."/>
            <person name="He W."/>
            <person name="Peng H."/>
            <person name="Liu Y."/>
            <person name="Wu K."/>
            <person name="Chen J."/>
            <person name="Lirakis M."/>
            <person name="Topalis P."/>
            <person name="Van Leeuwen T."/>
            <person name="Hall A.B."/>
            <person name="Jiang X."/>
            <person name="Thorpe C."/>
            <person name="Mueller R.L."/>
            <person name="Sun C."/>
            <person name="Waterhouse R.M."/>
            <person name="Yan G."/>
            <person name="Tu Z.J."/>
            <person name="Fang X."/>
            <person name="James A.A."/>
        </authorList>
    </citation>
    <scope>NUCLEOTIDE SEQUENCE [LARGE SCALE GENOMIC DNA]</scope>
    <source>
        <strain evidence="10">Foshan</strain>
    </source>
</reference>
<dbReference type="EnsemblMetazoa" id="AALFPA23_022967.R34143">
    <property type="protein sequence ID" value="AALFPA23_022967.P34143"/>
    <property type="gene ID" value="AALFPA23_022967"/>
</dbReference>
<keyword evidence="4" id="KW-0540">Nuclease</keyword>
<sequence>MKKVVHARNLNTLGTISQNLRRQMYIIPARIQSRRYWELLEDVIVVNVIIERATNALWICKRTFGNKWGLRPAMIHWIYTAIIRPRIIYASLVWWTKTKEKCSIKKLEKLQRLATVCTTGAMRSTPTKALDAILNLLPLHQFIQLEADKSALRIKQYKSLFDGDIKGHLSILKDIKINPLITVNNDWMEAKFNFDRMFNVIEPDRTVWTVEGPHLRPGSIIFYTDGSKQNDQTGAGVTGPGVNLSVSMGRWPTVFQAEIQAILECVSICLKRKYKHTNICIFSDSQAALSALKSFTCTSKIVWECVLLLQQLCINNTVNIYWVPGHCGIDGNEKADELARIGSNQPFLGPEPFCGVSKCSVHMELRNWEQKMVITNWGNAVACRQSKKIIMPNISNTQKLLLLSKNELCSYTGLITGHCPVRYHLKLMGKAENDICRFCKEDSETSEHLLCSCPTLFNRSAIFFDKGLLQPFEVWFSNPSKVVRFIRHIIPSWDDT</sequence>
<comment type="similarity">
    <text evidence="2">Belongs to the RNase H family.</text>
</comment>
<organism evidence="9 10">
    <name type="scientific">Aedes albopictus</name>
    <name type="common">Asian tiger mosquito</name>
    <name type="synonym">Stegomyia albopicta</name>
    <dbReference type="NCBI Taxonomy" id="7160"/>
    <lineage>
        <taxon>Eukaryota</taxon>
        <taxon>Metazoa</taxon>
        <taxon>Ecdysozoa</taxon>
        <taxon>Arthropoda</taxon>
        <taxon>Hexapoda</taxon>
        <taxon>Insecta</taxon>
        <taxon>Pterygota</taxon>
        <taxon>Neoptera</taxon>
        <taxon>Endopterygota</taxon>
        <taxon>Diptera</taxon>
        <taxon>Nematocera</taxon>
        <taxon>Culicoidea</taxon>
        <taxon>Culicidae</taxon>
        <taxon>Culicinae</taxon>
        <taxon>Aedini</taxon>
        <taxon>Aedes</taxon>
        <taxon>Stegomyia</taxon>
    </lineage>
</organism>
<keyword evidence="5" id="KW-0479">Metal-binding</keyword>
<dbReference type="CDD" id="cd09276">
    <property type="entry name" value="Rnase_HI_RT_non_LTR"/>
    <property type="match status" value="1"/>
</dbReference>
<dbReference type="Proteomes" id="UP000069940">
    <property type="component" value="Unassembled WGS sequence"/>
</dbReference>
<comment type="catalytic activity">
    <reaction evidence="1">
        <text>Endonucleolytic cleavage to 5'-phosphomonoester.</text>
        <dbReference type="EC" id="3.1.26.4"/>
    </reaction>
</comment>
<dbReference type="PANTHER" id="PTHR10642:SF26">
    <property type="entry name" value="RIBONUCLEASE H1"/>
    <property type="match status" value="1"/>
</dbReference>
<dbReference type="InterPro" id="IPR002156">
    <property type="entry name" value="RNaseH_domain"/>
</dbReference>
<protein>
    <recommendedName>
        <fullName evidence="3">ribonuclease H</fullName>
        <ecNumber evidence="3">3.1.26.4</ecNumber>
    </recommendedName>
</protein>
<evidence type="ECO:0000256" key="4">
    <source>
        <dbReference type="ARBA" id="ARBA00022722"/>
    </source>
</evidence>
<dbReference type="InterPro" id="IPR050092">
    <property type="entry name" value="RNase_H"/>
</dbReference>
<evidence type="ECO:0000256" key="1">
    <source>
        <dbReference type="ARBA" id="ARBA00000077"/>
    </source>
</evidence>
<evidence type="ECO:0000259" key="8">
    <source>
        <dbReference type="PROSITE" id="PS50879"/>
    </source>
</evidence>
<dbReference type="Pfam" id="PF00075">
    <property type="entry name" value="RNase_H"/>
    <property type="match status" value="1"/>
</dbReference>
<dbReference type="PROSITE" id="PS50879">
    <property type="entry name" value="RNASE_H_1"/>
    <property type="match status" value="1"/>
</dbReference>
<evidence type="ECO:0000313" key="9">
    <source>
        <dbReference type="EnsemblMetazoa" id="AALFPA23_022967.P34143"/>
    </source>
</evidence>
<dbReference type="EC" id="3.1.26.4" evidence="3"/>
<dbReference type="Gene3D" id="3.30.420.10">
    <property type="entry name" value="Ribonuclease H-like superfamily/Ribonuclease H"/>
    <property type="match status" value="1"/>
</dbReference>
<name>A0ABM1ZZ59_AEDAL</name>
<keyword evidence="10" id="KW-1185">Reference proteome</keyword>
<dbReference type="InterPro" id="IPR036397">
    <property type="entry name" value="RNaseH_sf"/>
</dbReference>
<evidence type="ECO:0000256" key="5">
    <source>
        <dbReference type="ARBA" id="ARBA00022723"/>
    </source>
</evidence>
<accession>A0ABM1ZZ59</accession>
<keyword evidence="6" id="KW-0255">Endonuclease</keyword>
<evidence type="ECO:0000256" key="7">
    <source>
        <dbReference type="ARBA" id="ARBA00022801"/>
    </source>
</evidence>
<evidence type="ECO:0000313" key="10">
    <source>
        <dbReference type="Proteomes" id="UP000069940"/>
    </source>
</evidence>
<evidence type="ECO:0000256" key="3">
    <source>
        <dbReference type="ARBA" id="ARBA00012180"/>
    </source>
</evidence>
<dbReference type="SUPFAM" id="SSF53098">
    <property type="entry name" value="Ribonuclease H-like"/>
    <property type="match status" value="1"/>
</dbReference>
<evidence type="ECO:0000256" key="2">
    <source>
        <dbReference type="ARBA" id="ARBA00005300"/>
    </source>
</evidence>
<proteinExistence type="inferred from homology"/>
<dbReference type="GeneID" id="134291594"/>
<keyword evidence="7" id="KW-0378">Hydrolase</keyword>
<reference evidence="9" key="2">
    <citation type="submission" date="2025-05" db="UniProtKB">
        <authorList>
            <consortium name="EnsemblMetazoa"/>
        </authorList>
    </citation>
    <scope>IDENTIFICATION</scope>
    <source>
        <strain evidence="9">Foshan</strain>
    </source>
</reference>
<dbReference type="InterPro" id="IPR012337">
    <property type="entry name" value="RNaseH-like_sf"/>
</dbReference>